<dbReference type="PANTHER" id="PTHR46306:SF1">
    <property type="entry name" value="BTB_POZ DOMAIN-CONTAINING PROTEIN 9"/>
    <property type="match status" value="1"/>
</dbReference>
<evidence type="ECO:0000313" key="4">
    <source>
        <dbReference type="Proteomes" id="UP001211065"/>
    </source>
</evidence>
<dbReference type="SUPFAM" id="SSF49899">
    <property type="entry name" value="Concanavalin A-like lectins/glucanases"/>
    <property type="match status" value="1"/>
</dbReference>
<sequence length="423" mass="48223">MDSMEDKDYLTVKVIYNDITQIMANISQSSNILSKALEIATSQTSTFSDVTFLLGKEQVEVNAIKFLLAIRSSVFNKLLLNGMTESYQDVVKLPEIQSPEAFKILIRYLQTGFINRSQLNIKICLEVAKLADYFDVSDLVDVIGELFLENSNVDEFLFWFEDAMEALAILRSEKFTSINSTALFFIVNNLTESSEQYELLKAVVAYNSKNKISTENLRKLIKLIDFDYLTGKEILILEHFGQIGFDLIEKLIMKRFNDLNLPALKTKKLLSQPFYFESPNGTSIHVSTESKTQTVLTYQPFFQGLHSWEVELEEFQSPFAIQVGIATGFVDRSLMIGEQTCGWALNSNGYLYHSSYNNFGYLGIGLYKQGDTLRFTLELLNDVRQLSISIKSFGQDQFTPSKVAFQNLPECNLYPGKYLKTKF</sequence>
<dbReference type="InterPro" id="IPR013320">
    <property type="entry name" value="ConA-like_dom_sf"/>
</dbReference>
<dbReference type="PANTHER" id="PTHR46306">
    <property type="entry name" value="BTB/POZ DOMAIN-CONTAINING PROTEIN 9"/>
    <property type="match status" value="1"/>
</dbReference>
<dbReference type="Gene3D" id="3.30.710.10">
    <property type="entry name" value="Potassium Channel Kv1.1, Chain A"/>
    <property type="match status" value="1"/>
</dbReference>
<dbReference type="InterPro" id="IPR001870">
    <property type="entry name" value="B30.2/SPRY"/>
</dbReference>
<dbReference type="SUPFAM" id="SSF54695">
    <property type="entry name" value="POZ domain"/>
    <property type="match status" value="1"/>
</dbReference>
<accession>A0AAD5XWM9</accession>
<protein>
    <recommendedName>
        <fullName evidence="5">BTB domain-containing protein</fullName>
    </recommendedName>
</protein>
<dbReference type="InterPro" id="IPR052407">
    <property type="entry name" value="BTB_POZ_domain_cont_9"/>
</dbReference>
<feature type="domain" description="B30.2/SPRY" evidence="2">
    <location>
        <begin position="243"/>
        <end position="423"/>
    </location>
</feature>
<dbReference type="InterPro" id="IPR011333">
    <property type="entry name" value="SKP1/BTB/POZ_sf"/>
</dbReference>
<gene>
    <name evidence="3" type="ORF">HK099_002589</name>
</gene>
<comment type="caution">
    <text evidence="3">The sequence shown here is derived from an EMBL/GenBank/DDBJ whole genome shotgun (WGS) entry which is preliminary data.</text>
</comment>
<dbReference type="PROSITE" id="PS50188">
    <property type="entry name" value="B302_SPRY"/>
    <property type="match status" value="1"/>
</dbReference>
<dbReference type="InterPro" id="IPR000210">
    <property type="entry name" value="BTB/POZ_dom"/>
</dbReference>
<proteinExistence type="predicted"/>
<dbReference type="GO" id="GO:0005737">
    <property type="term" value="C:cytoplasm"/>
    <property type="evidence" value="ECO:0007669"/>
    <property type="project" value="TreeGrafter"/>
</dbReference>
<evidence type="ECO:0000259" key="2">
    <source>
        <dbReference type="PROSITE" id="PS50188"/>
    </source>
</evidence>
<evidence type="ECO:0000259" key="1">
    <source>
        <dbReference type="PROSITE" id="PS50097"/>
    </source>
</evidence>
<reference evidence="3" key="1">
    <citation type="submission" date="2020-05" db="EMBL/GenBank/DDBJ databases">
        <title>Phylogenomic resolution of chytrid fungi.</title>
        <authorList>
            <person name="Stajich J.E."/>
            <person name="Amses K."/>
            <person name="Simmons R."/>
            <person name="Seto K."/>
            <person name="Myers J."/>
            <person name="Bonds A."/>
            <person name="Quandt C.A."/>
            <person name="Barry K."/>
            <person name="Liu P."/>
            <person name="Grigoriev I."/>
            <person name="Longcore J.E."/>
            <person name="James T.Y."/>
        </authorList>
    </citation>
    <scope>NUCLEOTIDE SEQUENCE</scope>
    <source>
        <strain evidence="3">JEL0476</strain>
    </source>
</reference>
<feature type="domain" description="BTB" evidence="1">
    <location>
        <begin position="48"/>
        <end position="118"/>
    </location>
</feature>
<organism evidence="3 4">
    <name type="scientific">Clydaea vesicula</name>
    <dbReference type="NCBI Taxonomy" id="447962"/>
    <lineage>
        <taxon>Eukaryota</taxon>
        <taxon>Fungi</taxon>
        <taxon>Fungi incertae sedis</taxon>
        <taxon>Chytridiomycota</taxon>
        <taxon>Chytridiomycota incertae sedis</taxon>
        <taxon>Chytridiomycetes</taxon>
        <taxon>Lobulomycetales</taxon>
        <taxon>Lobulomycetaceae</taxon>
        <taxon>Clydaea</taxon>
    </lineage>
</organism>
<evidence type="ECO:0000313" key="3">
    <source>
        <dbReference type="EMBL" id="KAJ3222190.1"/>
    </source>
</evidence>
<dbReference type="PROSITE" id="PS50097">
    <property type="entry name" value="BTB"/>
    <property type="match status" value="1"/>
</dbReference>
<dbReference type="Pfam" id="PF00651">
    <property type="entry name" value="BTB"/>
    <property type="match status" value="1"/>
</dbReference>
<dbReference type="AlphaFoldDB" id="A0AAD5XWM9"/>
<dbReference type="Gene3D" id="2.60.120.920">
    <property type="match status" value="1"/>
</dbReference>
<evidence type="ECO:0008006" key="5">
    <source>
        <dbReference type="Google" id="ProtNLM"/>
    </source>
</evidence>
<dbReference type="EMBL" id="JADGJW010000187">
    <property type="protein sequence ID" value="KAJ3222190.1"/>
    <property type="molecule type" value="Genomic_DNA"/>
</dbReference>
<dbReference type="SMART" id="SM00225">
    <property type="entry name" value="BTB"/>
    <property type="match status" value="1"/>
</dbReference>
<name>A0AAD5XWM9_9FUNG</name>
<keyword evidence="4" id="KW-1185">Reference proteome</keyword>
<dbReference type="Proteomes" id="UP001211065">
    <property type="component" value="Unassembled WGS sequence"/>
</dbReference>
<dbReference type="InterPro" id="IPR043136">
    <property type="entry name" value="B30.2/SPRY_sf"/>
</dbReference>